<reference evidence="8" key="1">
    <citation type="journal article" date="2021" name="ISME J.">
        <title>Evolutionary origin and ecological implication of a unique nif island in free-living Bradyrhizobium lineages.</title>
        <authorList>
            <person name="Tao J."/>
        </authorList>
    </citation>
    <scope>NUCLEOTIDE SEQUENCE [LARGE SCALE GENOMIC DNA]</scope>
    <source>
        <strain evidence="8">SZCCT0094</strain>
    </source>
</reference>
<dbReference type="InterPro" id="IPR036869">
    <property type="entry name" value="J_dom_sf"/>
</dbReference>
<evidence type="ECO:0000256" key="1">
    <source>
        <dbReference type="ARBA" id="ARBA00004167"/>
    </source>
</evidence>
<comment type="caution">
    <text evidence="7">The sequence shown here is derived from an EMBL/GenBank/DDBJ whole genome shotgun (WGS) entry which is preliminary data.</text>
</comment>
<keyword evidence="3" id="KW-1133">Transmembrane helix</keyword>
<dbReference type="PANTHER" id="PTHR12763:SF28">
    <property type="entry name" value="GEO10507P1-RELATED"/>
    <property type="match status" value="1"/>
</dbReference>
<feature type="domain" description="J" evidence="6">
    <location>
        <begin position="184"/>
        <end position="237"/>
    </location>
</feature>
<comment type="similarity">
    <text evidence="5">Belongs to the TIM14 family.</text>
</comment>
<evidence type="ECO:0000256" key="4">
    <source>
        <dbReference type="ARBA" id="ARBA00023136"/>
    </source>
</evidence>
<name>A0ABS5GJ77_9BRAD</name>
<evidence type="ECO:0000259" key="6">
    <source>
        <dbReference type="PROSITE" id="PS50076"/>
    </source>
</evidence>
<evidence type="ECO:0000256" key="3">
    <source>
        <dbReference type="ARBA" id="ARBA00022989"/>
    </source>
</evidence>
<evidence type="ECO:0000256" key="5">
    <source>
        <dbReference type="ARBA" id="ARBA00038105"/>
    </source>
</evidence>
<keyword evidence="2" id="KW-0812">Transmembrane</keyword>
<organism evidence="7 8">
    <name type="scientific">Bradyrhizobium denitrificans</name>
    <dbReference type="NCBI Taxonomy" id="2734912"/>
    <lineage>
        <taxon>Bacteria</taxon>
        <taxon>Pseudomonadati</taxon>
        <taxon>Pseudomonadota</taxon>
        <taxon>Alphaproteobacteria</taxon>
        <taxon>Hyphomicrobiales</taxon>
        <taxon>Nitrobacteraceae</taxon>
        <taxon>Bradyrhizobium</taxon>
    </lineage>
</organism>
<dbReference type="Pfam" id="PF00226">
    <property type="entry name" value="DnaJ"/>
    <property type="match status" value="1"/>
</dbReference>
<evidence type="ECO:0000313" key="8">
    <source>
        <dbReference type="Proteomes" id="UP001314635"/>
    </source>
</evidence>
<keyword evidence="4" id="KW-0472">Membrane</keyword>
<evidence type="ECO:0000313" key="7">
    <source>
        <dbReference type="EMBL" id="MBR1141397.1"/>
    </source>
</evidence>
<dbReference type="RefSeq" id="WP_012044787.1">
    <property type="nucleotide sequence ID" value="NZ_JABFDP010000036.1"/>
</dbReference>
<dbReference type="PROSITE" id="PS50076">
    <property type="entry name" value="DNAJ_2"/>
    <property type="match status" value="1"/>
</dbReference>
<dbReference type="CDD" id="cd06257">
    <property type="entry name" value="DnaJ"/>
    <property type="match status" value="1"/>
</dbReference>
<dbReference type="SMART" id="SM00271">
    <property type="entry name" value="DnaJ"/>
    <property type="match status" value="1"/>
</dbReference>
<sequence>MTLIAGAVAVITLYLLLQMFRNANPAALARAIKVAGGIGCLAAAAFTGIKGELVVAIPIGLFGAGLLGWSPAGLGSFGNMFGLGSQRSGGQGSRVRSQFIEMTLDHDSGRVEGRFVAGAHAGRALDEFDLAQLAATIPSLDADSVALLETYLDRRFPGWRQNAQGDAAGRQRRAAASSKMTDEEAYQILGLQPGAGRDEIGRAHRALMKKLHPDQGGSTYLAARVNEAKDTLLRTHHG</sequence>
<keyword evidence="8" id="KW-1185">Reference proteome</keyword>
<dbReference type="Gene3D" id="1.10.287.110">
    <property type="entry name" value="DnaJ domain"/>
    <property type="match status" value="1"/>
</dbReference>
<dbReference type="Proteomes" id="UP001314635">
    <property type="component" value="Unassembled WGS sequence"/>
</dbReference>
<gene>
    <name evidence="7" type="ORF">JQ619_37195</name>
</gene>
<proteinExistence type="inferred from homology"/>
<dbReference type="InterPro" id="IPR001623">
    <property type="entry name" value="DnaJ_domain"/>
</dbReference>
<protein>
    <submittedName>
        <fullName evidence="7">DnaJ domain-containing protein</fullName>
    </submittedName>
</protein>
<dbReference type="EMBL" id="JAFCLK010000064">
    <property type="protein sequence ID" value="MBR1141397.1"/>
    <property type="molecule type" value="Genomic_DNA"/>
</dbReference>
<accession>A0ABS5GJ77</accession>
<dbReference type="SUPFAM" id="SSF46565">
    <property type="entry name" value="Chaperone J-domain"/>
    <property type="match status" value="1"/>
</dbReference>
<dbReference type="PANTHER" id="PTHR12763">
    <property type="match status" value="1"/>
</dbReference>
<comment type="subcellular location">
    <subcellularLocation>
        <location evidence="1">Membrane</location>
        <topology evidence="1">Single-pass membrane protein</topology>
    </subcellularLocation>
</comment>
<evidence type="ECO:0000256" key="2">
    <source>
        <dbReference type="ARBA" id="ARBA00022692"/>
    </source>
</evidence>